<keyword evidence="3" id="KW-0597">Phosphoprotein</keyword>
<dbReference type="InterPro" id="IPR036736">
    <property type="entry name" value="ACP-like_sf"/>
</dbReference>
<dbReference type="InterPro" id="IPR009081">
    <property type="entry name" value="PP-bd_ACP"/>
</dbReference>
<dbReference type="CDD" id="cd19531">
    <property type="entry name" value="LCL_NRPS-like"/>
    <property type="match status" value="1"/>
</dbReference>
<evidence type="ECO:0000259" key="4">
    <source>
        <dbReference type="PROSITE" id="PS50075"/>
    </source>
</evidence>
<dbReference type="InterPro" id="IPR045851">
    <property type="entry name" value="AMP-bd_C_sf"/>
</dbReference>
<dbReference type="InterPro" id="IPR001242">
    <property type="entry name" value="Condensation_dom"/>
</dbReference>
<keyword evidence="2" id="KW-0596">Phosphopantetheine</keyword>
<evidence type="ECO:0000256" key="2">
    <source>
        <dbReference type="ARBA" id="ARBA00022450"/>
    </source>
</evidence>
<dbReference type="EMBL" id="CP072426">
    <property type="protein sequence ID" value="QTL37763.1"/>
    <property type="molecule type" value="Genomic_DNA"/>
</dbReference>
<dbReference type="PANTHER" id="PTHR45527:SF1">
    <property type="entry name" value="FATTY ACID SYNTHASE"/>
    <property type="match status" value="1"/>
</dbReference>
<evidence type="ECO:0000256" key="1">
    <source>
        <dbReference type="ARBA" id="ARBA00001957"/>
    </source>
</evidence>
<dbReference type="Pfam" id="PF00501">
    <property type="entry name" value="AMP-binding"/>
    <property type="match status" value="2"/>
</dbReference>
<dbReference type="Gene3D" id="3.30.559.10">
    <property type="entry name" value="Chloramphenicol acetyltransferase-like domain"/>
    <property type="match status" value="2"/>
</dbReference>
<dbReference type="Gene3D" id="1.10.1200.10">
    <property type="entry name" value="ACP-like"/>
    <property type="match status" value="1"/>
</dbReference>
<dbReference type="InterPro" id="IPR025110">
    <property type="entry name" value="AMP-bd_C"/>
</dbReference>
<dbReference type="InterPro" id="IPR006162">
    <property type="entry name" value="Ppantetheine_attach_site"/>
</dbReference>
<dbReference type="Proteomes" id="UP000665025">
    <property type="component" value="Chromosome 2"/>
</dbReference>
<dbReference type="InterPro" id="IPR010071">
    <property type="entry name" value="AA_adenyl_dom"/>
</dbReference>
<sequence>MKPQQLVSLLQDKLILVSVSDGSLVVEAEKGAVTAEIAQLIRENKTQLLAYLSDSEAQPKRQAVTPRAEQYQTLAPLSFSQRRLWFIDQLQQGSAQYNMPALMTVTGRLDLAVAERACQAIIRRHEVLRTVIVDGENGALQHIRDEVHFAIAQTDLSTLKASARSAQLEALIDEELNTPFDLTQDVMMRSRYILLANPGTAQQQGVLLFNMHHIASDGWSIELLSQEFLTLYRAFAQGAENPLPELAIQYADYALWQQTWLQENVLESQLAYWQETLADAPSVHSLPLKQPRPEEKQHAAGCQSFSLNSTLSQQLTAAAQRNDMSRFMLVHSALSWVLAQHSNQQDILIGTPVANRLQSELEPLIGFFVNNLVLRTQTRHATLGDYFAHVRDVHHNAQANQDVPFEQLVERLNVERSLSHDPLFQIMLSMDSEFGVSDQANAGLDGLRFAQYEREIVSLKYDIDIDITPQNEGYTLRWTYDLALFDADYIETLNRHLIRALQLFSDSPASAALAQLTLMDEQEQQAHLAQLCGPSVPLPSTSIHQLIETRAAQSDARIAVKSHEGTLSYQHLNERANQLAHYLRAEHQVGPDTLVGLCVGRSLEMMVAVLAILKAGGAYVPLDPDYPQERLAYMVEDTGLSVVLTQQKVAGILNDFDVTAVLLDNASQFAGYPISNPDVALTPENLAYVMYTSGSTGNPKGVMISHHNLINFAANCEQRYEITEADNVLQFSTMNFDIFVEEWLATLTQGATLVLRDEDVSLSREAFITFCDSHAISVASLPTAFWHMLALSEAELESLALRLVIVGGEALDKQSVASLKPGFVLLNTYGPTETTVTASGYAISGGYDDPRAVPIGRANVNTATLVLSEQLTLCPPGVVGELYVSGQCLASGYLHQSELTAERFIDNPYFDPANPALSGRLYKTGDLVRIGADGEIEFVGRSDDQVKIRGFRVELGEIETQLMSHEQVESAVVLAESGKQSVKILRAFILAEQDNCLIDALQQHLSGNLPDYMVPSAYSFVDQWPLTANGKLDKRALLALPAKTVEQPYQAPQTDAEKMIVEIVASLLSLEVDKVGVHANFFALGGHSLLIMQLVSQLRARQYQADVQALFRAHTLQDMARQVRALGNEESSCVPANLIPADCTQITPEMVTLAELDAQQLDDIAATTPGGMANIQDIYPLAPLQEGVLFVHTMSEGQDPYVTSTTFEFDSRESLERFKWALNTLIARHDVLRTAILWRNRTTALQVVQREVTLPVTELDFSEANDVWSAFSAYVAGQPLWIELENAPLLQLSVCEDAAQGKHYALLCEHHLISDHVSLEILVHELTALLNGNEASLGAPVPYREFVGRTLARTASLDTEAFFGEMLGDVSEPTLPYGLTDVLNDGSGIETVHVTLDEAQAQRIRRLTRQYHSSPAALFHLVWAKVLGVCSGQSEVVFGTVLSGRMSDDGLSSQLMGMMINTLPLRVSLSEQDAMRLLAQINDDLRALMPYEQVSLAEAQRCSGVSGQLPLFSAMLNYRHSATEESQLEQEAGFKVIASEERTNYPFNLSVDDFGDGFGFELQVDKRAPAARIAEYLQVTLTQVLDLLDSQSSTAVQSLCVLDEIERTQQLHSWNDTALDYPRELCIHELFEQQAAATPEQIALRFGEQTLSYGELNARANQLAHYLRAEHSIGPDSLVGLCVERSLDMVIGIWGILCLCPAGPRAATGTSELSG</sequence>
<comment type="cofactor">
    <cofactor evidence="1">
        <name>pantetheine 4'-phosphate</name>
        <dbReference type="ChEBI" id="CHEBI:47942"/>
    </cofactor>
</comment>
<accession>A0ABX7VA21</accession>
<dbReference type="InterPro" id="IPR000873">
    <property type="entry name" value="AMP-dep_synth/lig_dom"/>
</dbReference>
<dbReference type="Pfam" id="PF00668">
    <property type="entry name" value="Condensation"/>
    <property type="match status" value="2"/>
</dbReference>
<evidence type="ECO:0000313" key="5">
    <source>
        <dbReference type="EMBL" id="QTL37763.1"/>
    </source>
</evidence>
<evidence type="ECO:0000256" key="3">
    <source>
        <dbReference type="ARBA" id="ARBA00022553"/>
    </source>
</evidence>
<dbReference type="InterPro" id="IPR023213">
    <property type="entry name" value="CAT-like_dom_sf"/>
</dbReference>
<dbReference type="InterPro" id="IPR020845">
    <property type="entry name" value="AMP-binding_CS"/>
</dbReference>
<dbReference type="SUPFAM" id="SSF56801">
    <property type="entry name" value="Acetyl-CoA synthetase-like"/>
    <property type="match status" value="2"/>
</dbReference>
<dbReference type="CDD" id="cd05930">
    <property type="entry name" value="A_NRPS"/>
    <property type="match status" value="1"/>
</dbReference>
<dbReference type="Gene3D" id="3.40.50.980">
    <property type="match status" value="4"/>
</dbReference>
<dbReference type="CDD" id="cd19544">
    <property type="entry name" value="E-C_NRPS"/>
    <property type="match status" value="1"/>
</dbReference>
<organism evidence="5 6">
    <name type="scientific">Pseudoalteromonas viridis</name>
    <dbReference type="NCBI Taxonomy" id="339617"/>
    <lineage>
        <taxon>Bacteria</taxon>
        <taxon>Pseudomonadati</taxon>
        <taxon>Pseudomonadota</taxon>
        <taxon>Gammaproteobacteria</taxon>
        <taxon>Alteromonadales</taxon>
        <taxon>Pseudoalteromonadaceae</taxon>
        <taxon>Pseudoalteromonas</taxon>
    </lineage>
</organism>
<dbReference type="Pfam" id="PF00550">
    <property type="entry name" value="PP-binding"/>
    <property type="match status" value="1"/>
</dbReference>
<dbReference type="RefSeq" id="WP_209053943.1">
    <property type="nucleotide sequence ID" value="NZ_CP072426.1"/>
</dbReference>
<dbReference type="Gene3D" id="3.30.559.30">
    <property type="entry name" value="Nonribosomal peptide synthetase, condensation domain"/>
    <property type="match status" value="2"/>
</dbReference>
<evidence type="ECO:0000313" key="6">
    <source>
        <dbReference type="Proteomes" id="UP000665025"/>
    </source>
</evidence>
<dbReference type="Pfam" id="PF18563">
    <property type="entry name" value="TubC_N"/>
    <property type="match status" value="1"/>
</dbReference>
<dbReference type="NCBIfam" id="TIGR01733">
    <property type="entry name" value="AA-adenyl-dom"/>
    <property type="match status" value="1"/>
</dbReference>
<dbReference type="SUPFAM" id="SSF52777">
    <property type="entry name" value="CoA-dependent acyltransferases"/>
    <property type="match status" value="4"/>
</dbReference>
<gene>
    <name evidence="5" type="ORF">J5X90_18635</name>
</gene>
<dbReference type="SUPFAM" id="SSF47336">
    <property type="entry name" value="ACP-like"/>
    <property type="match status" value="1"/>
</dbReference>
<dbReference type="PROSITE" id="PS00455">
    <property type="entry name" value="AMP_BINDING"/>
    <property type="match status" value="1"/>
</dbReference>
<proteinExistence type="predicted"/>
<dbReference type="Gene3D" id="2.30.38.10">
    <property type="entry name" value="Luciferase, Domain 3"/>
    <property type="match status" value="1"/>
</dbReference>
<dbReference type="Pfam" id="PF13193">
    <property type="entry name" value="AMP-binding_C"/>
    <property type="match status" value="1"/>
</dbReference>
<dbReference type="PROSITE" id="PS50075">
    <property type="entry name" value="CARRIER"/>
    <property type="match status" value="1"/>
</dbReference>
<protein>
    <submittedName>
        <fullName evidence="5">Amino acid adenylation domain-containing protein</fullName>
    </submittedName>
</protein>
<dbReference type="Gene3D" id="3.30.300.30">
    <property type="match status" value="1"/>
</dbReference>
<dbReference type="InterPro" id="IPR044894">
    <property type="entry name" value="TubC_N_sf"/>
</dbReference>
<feature type="domain" description="Carrier" evidence="4">
    <location>
        <begin position="1051"/>
        <end position="1127"/>
    </location>
</feature>
<dbReference type="PANTHER" id="PTHR45527">
    <property type="entry name" value="NONRIBOSOMAL PEPTIDE SYNTHETASE"/>
    <property type="match status" value="1"/>
</dbReference>
<dbReference type="Gene3D" id="1.10.10.1830">
    <property type="entry name" value="Non-ribosomal peptide synthase, adenylation domain"/>
    <property type="match status" value="1"/>
</dbReference>
<dbReference type="PROSITE" id="PS00012">
    <property type="entry name" value="PHOSPHOPANTETHEINE"/>
    <property type="match status" value="1"/>
</dbReference>
<name>A0ABX7VA21_9GAMM</name>
<dbReference type="InterPro" id="IPR041464">
    <property type="entry name" value="TubC_N"/>
</dbReference>
<reference evidence="5 6" key="1">
    <citation type="submission" date="2021-03" db="EMBL/GenBank/DDBJ databases">
        <title>Complete Genome of Pseudoalteromonas viridis Strain BBR56, a new biocontrol bacterial candidate.</title>
        <authorList>
            <person name="Handayani D.P."/>
            <person name="Isnansetyo A."/>
            <person name="Istiqomah I."/>
            <person name="Jumina J."/>
        </authorList>
    </citation>
    <scope>NUCLEOTIDE SEQUENCE [LARGE SCALE GENOMIC DNA]</scope>
    <source>
        <strain evidence="5 6">BBR56</strain>
    </source>
</reference>
<keyword evidence="6" id="KW-1185">Reference proteome</keyword>